<dbReference type="EnsemblPlants" id="evm.model.09.1033">
    <property type="protein sequence ID" value="cds.evm.model.09.1033"/>
    <property type="gene ID" value="evm.TU.09.1033"/>
</dbReference>
<dbReference type="AlphaFoldDB" id="A0A803QD58"/>
<sequence>MCVKAASNRFSPLPAVINDTSNLSTNWTAPVAGFLKVNVDGALFSASNSFGLGGLARDANGHLIEAFCLHKPGCVQPSLVEAIGVKEALSWIKTKGWEHVILETDSLVVVQALQSNVVMQSLFGSTITYCRNLLKSLPYVNVCFVKRSANNAAHCLARGACFWLDCIFVGSNVPDAINNAVMADLAILS</sequence>
<proteinExistence type="predicted"/>
<dbReference type="EMBL" id="UZAU01000750">
    <property type="status" value="NOT_ANNOTATED_CDS"/>
    <property type="molecule type" value="Genomic_DNA"/>
</dbReference>
<reference evidence="2" key="1">
    <citation type="submission" date="2018-11" db="EMBL/GenBank/DDBJ databases">
        <authorList>
            <person name="Grassa J C."/>
        </authorList>
    </citation>
    <scope>NUCLEOTIDE SEQUENCE [LARGE SCALE GENOMIC DNA]</scope>
</reference>
<protein>
    <recommendedName>
        <fullName evidence="1">RNase H type-1 domain-containing protein</fullName>
    </recommendedName>
</protein>
<dbReference type="PANTHER" id="PTHR47074">
    <property type="entry name" value="BNAC02G40300D PROTEIN"/>
    <property type="match status" value="1"/>
</dbReference>
<organism evidence="2 3">
    <name type="scientific">Cannabis sativa</name>
    <name type="common">Hemp</name>
    <name type="synonym">Marijuana</name>
    <dbReference type="NCBI Taxonomy" id="3483"/>
    <lineage>
        <taxon>Eukaryota</taxon>
        <taxon>Viridiplantae</taxon>
        <taxon>Streptophyta</taxon>
        <taxon>Embryophyta</taxon>
        <taxon>Tracheophyta</taxon>
        <taxon>Spermatophyta</taxon>
        <taxon>Magnoliopsida</taxon>
        <taxon>eudicotyledons</taxon>
        <taxon>Gunneridae</taxon>
        <taxon>Pentapetalae</taxon>
        <taxon>rosids</taxon>
        <taxon>fabids</taxon>
        <taxon>Rosales</taxon>
        <taxon>Cannabaceae</taxon>
        <taxon>Cannabis</taxon>
    </lineage>
</organism>
<dbReference type="SUPFAM" id="SSF53098">
    <property type="entry name" value="Ribonuclease H-like"/>
    <property type="match status" value="1"/>
</dbReference>
<accession>A0A803QD58</accession>
<dbReference type="InterPro" id="IPR036397">
    <property type="entry name" value="RNaseH_sf"/>
</dbReference>
<dbReference type="CDD" id="cd06222">
    <property type="entry name" value="RNase_H_like"/>
    <property type="match status" value="1"/>
</dbReference>
<name>A0A803QD58_CANSA</name>
<keyword evidence="3" id="KW-1185">Reference proteome</keyword>
<reference evidence="2" key="2">
    <citation type="submission" date="2021-03" db="UniProtKB">
        <authorList>
            <consortium name="EnsemblPlants"/>
        </authorList>
    </citation>
    <scope>IDENTIFICATION</scope>
</reference>
<dbReference type="Proteomes" id="UP000596661">
    <property type="component" value="Chromosome 9"/>
</dbReference>
<evidence type="ECO:0000313" key="2">
    <source>
        <dbReference type="EnsemblPlants" id="cds.evm.model.09.1033"/>
    </source>
</evidence>
<dbReference type="GO" id="GO:0004523">
    <property type="term" value="F:RNA-DNA hybrid ribonuclease activity"/>
    <property type="evidence" value="ECO:0007669"/>
    <property type="project" value="InterPro"/>
</dbReference>
<evidence type="ECO:0000259" key="1">
    <source>
        <dbReference type="Pfam" id="PF13456"/>
    </source>
</evidence>
<evidence type="ECO:0000313" key="3">
    <source>
        <dbReference type="Proteomes" id="UP000596661"/>
    </source>
</evidence>
<dbReference type="InterPro" id="IPR002156">
    <property type="entry name" value="RNaseH_domain"/>
</dbReference>
<dbReference type="Gene3D" id="3.30.420.10">
    <property type="entry name" value="Ribonuclease H-like superfamily/Ribonuclease H"/>
    <property type="match status" value="1"/>
</dbReference>
<dbReference type="OMA" id="MCVKAAS"/>
<dbReference type="InterPro" id="IPR012337">
    <property type="entry name" value="RNaseH-like_sf"/>
</dbReference>
<dbReference type="InterPro" id="IPR044730">
    <property type="entry name" value="RNase_H-like_dom_plant"/>
</dbReference>
<dbReference type="Pfam" id="PF13456">
    <property type="entry name" value="RVT_3"/>
    <property type="match status" value="1"/>
</dbReference>
<dbReference type="GO" id="GO:0003676">
    <property type="term" value="F:nucleic acid binding"/>
    <property type="evidence" value="ECO:0007669"/>
    <property type="project" value="InterPro"/>
</dbReference>
<dbReference type="InterPro" id="IPR052929">
    <property type="entry name" value="RNase_H-like_EbsB-rel"/>
</dbReference>
<feature type="domain" description="RNase H type-1" evidence="1">
    <location>
        <begin position="38"/>
        <end position="158"/>
    </location>
</feature>
<dbReference type="Gramene" id="evm.model.09.1033">
    <property type="protein sequence ID" value="cds.evm.model.09.1033"/>
    <property type="gene ID" value="evm.TU.09.1033"/>
</dbReference>
<dbReference type="PANTHER" id="PTHR47074:SF11">
    <property type="entry name" value="REVERSE TRANSCRIPTASE-LIKE PROTEIN"/>
    <property type="match status" value="1"/>
</dbReference>